<dbReference type="EMBL" id="LWBO01000003">
    <property type="protein sequence ID" value="OQP53298.1"/>
    <property type="molecule type" value="Genomic_DNA"/>
</dbReference>
<reference evidence="2 3" key="1">
    <citation type="submission" date="2016-04" db="EMBL/GenBank/DDBJ databases">
        <authorList>
            <person name="Chen L."/>
            <person name="Zhuang W."/>
            <person name="Wang G."/>
        </authorList>
    </citation>
    <scope>NUCLEOTIDE SEQUENCE [LARGE SCALE GENOMIC DNA]</scope>
    <source>
        <strain evidence="3">GR20</strain>
    </source>
</reference>
<feature type="chain" id="PRO_5046129444" description="Phosphate-selective porin O and P" evidence="1">
    <location>
        <begin position="19"/>
        <end position="432"/>
    </location>
</feature>
<comment type="caution">
    <text evidence="2">The sequence shown here is derived from an EMBL/GenBank/DDBJ whole genome shotgun (WGS) entry which is preliminary data.</text>
</comment>
<evidence type="ECO:0000313" key="3">
    <source>
        <dbReference type="Proteomes" id="UP000192277"/>
    </source>
</evidence>
<dbReference type="Proteomes" id="UP000192277">
    <property type="component" value="Unassembled WGS sequence"/>
</dbReference>
<dbReference type="RefSeq" id="WP_014218161.1">
    <property type="nucleotide sequence ID" value="NZ_LWBO01000003.1"/>
</dbReference>
<sequence>MRKLYGLAILLLPQLLHAQFDSLPNFRYNDKRGINVFETPKQWVDTADPFKIRLGAGFTQQFQALSHSNTTNDNDKAENSLYAISPGFTTAMANLIIDAQLTPGIRFNLTTYLSTRYHNEARLKEGYLQIDKLPFKGNCWNKLMKVMTIKAGYMEINYGDAHFRRSDGGQTIYNAFAENYILDAFTTEIATEVYASKNGFFAMGGISNGMNKGNVDSLVATPQDGNIHKSPALYVKGGIDKSVEDLFRMRVSGSFYHNGSSGGNSLYNGDRAGSNYYMVMEKAGPGVTYATNAFSGRLDPGFTKKVDALQLNALVKVIGFEIFATYEIARGRTATEENTREAKQLAVDWIYRFGTNGEFFIGSRYNSVKAQLAGFPEEVEINRAVMSAGYFFTKNILLKAEYVDQRYLHFPEHDYRYEGQFHGCMIQAVVGF</sequence>
<protein>
    <recommendedName>
        <fullName evidence="4">Phosphate-selective porin O and P</fullName>
    </recommendedName>
</protein>
<accession>A0ABX3P306</accession>
<name>A0ABX3P306_9BACT</name>
<keyword evidence="3" id="KW-1185">Reference proteome</keyword>
<organism evidence="2 3">
    <name type="scientific">Niastella koreensis</name>
    <dbReference type="NCBI Taxonomy" id="354356"/>
    <lineage>
        <taxon>Bacteria</taxon>
        <taxon>Pseudomonadati</taxon>
        <taxon>Bacteroidota</taxon>
        <taxon>Chitinophagia</taxon>
        <taxon>Chitinophagales</taxon>
        <taxon>Chitinophagaceae</taxon>
        <taxon>Niastella</taxon>
    </lineage>
</organism>
<gene>
    <name evidence="2" type="ORF">A4D02_23190</name>
</gene>
<proteinExistence type="predicted"/>
<evidence type="ECO:0000256" key="1">
    <source>
        <dbReference type="SAM" id="SignalP"/>
    </source>
</evidence>
<keyword evidence="1" id="KW-0732">Signal</keyword>
<dbReference type="SUPFAM" id="SSF56935">
    <property type="entry name" value="Porins"/>
    <property type="match status" value="1"/>
</dbReference>
<evidence type="ECO:0008006" key="4">
    <source>
        <dbReference type="Google" id="ProtNLM"/>
    </source>
</evidence>
<evidence type="ECO:0000313" key="2">
    <source>
        <dbReference type="EMBL" id="OQP53298.1"/>
    </source>
</evidence>
<feature type="signal peptide" evidence="1">
    <location>
        <begin position="1"/>
        <end position="18"/>
    </location>
</feature>